<dbReference type="AlphaFoldDB" id="A0A8H4QIC9"/>
<feature type="region of interest" description="Disordered" evidence="1">
    <location>
        <begin position="147"/>
        <end position="218"/>
    </location>
</feature>
<reference evidence="2 3" key="1">
    <citation type="submission" date="2019-12" db="EMBL/GenBank/DDBJ databases">
        <authorList>
            <person name="Floudas D."/>
            <person name="Bentzer J."/>
            <person name="Ahren D."/>
            <person name="Johansson T."/>
            <person name="Persson P."/>
            <person name="Tunlid A."/>
        </authorList>
    </citation>
    <scope>NUCLEOTIDE SEQUENCE [LARGE SCALE GENOMIC DNA]</scope>
    <source>
        <strain evidence="2 3">CBS 102.39</strain>
    </source>
</reference>
<keyword evidence="3" id="KW-1185">Reference proteome</keyword>
<gene>
    <name evidence="2" type="ORF">D9613_006548</name>
</gene>
<dbReference type="SUPFAM" id="SSF103657">
    <property type="entry name" value="BAR/IMD domain-like"/>
    <property type="match status" value="1"/>
</dbReference>
<dbReference type="Proteomes" id="UP000521872">
    <property type="component" value="Unassembled WGS sequence"/>
</dbReference>
<accession>A0A8H4QIC9</accession>
<feature type="region of interest" description="Disordered" evidence="1">
    <location>
        <begin position="40"/>
        <end position="95"/>
    </location>
</feature>
<organism evidence="2 3">
    <name type="scientific">Agrocybe pediades</name>
    <dbReference type="NCBI Taxonomy" id="84607"/>
    <lineage>
        <taxon>Eukaryota</taxon>
        <taxon>Fungi</taxon>
        <taxon>Dikarya</taxon>
        <taxon>Basidiomycota</taxon>
        <taxon>Agaricomycotina</taxon>
        <taxon>Agaricomycetes</taxon>
        <taxon>Agaricomycetidae</taxon>
        <taxon>Agaricales</taxon>
        <taxon>Agaricineae</taxon>
        <taxon>Strophariaceae</taxon>
        <taxon>Agrocybe</taxon>
    </lineage>
</organism>
<proteinExistence type="predicted"/>
<dbReference type="EMBL" id="JAACJL010000058">
    <property type="protein sequence ID" value="KAF4610927.1"/>
    <property type="molecule type" value="Genomic_DNA"/>
</dbReference>
<evidence type="ECO:0000313" key="3">
    <source>
        <dbReference type="Proteomes" id="UP000521872"/>
    </source>
</evidence>
<dbReference type="InterPro" id="IPR027267">
    <property type="entry name" value="AH/BAR_dom_sf"/>
</dbReference>
<comment type="caution">
    <text evidence="2">The sequence shown here is derived from an EMBL/GenBank/DDBJ whole genome shotgun (WGS) entry which is preliminary data.</text>
</comment>
<name>A0A8H4QIC9_9AGAR</name>
<feature type="compositionally biased region" description="Basic residues" evidence="1">
    <location>
        <begin position="48"/>
        <end position="63"/>
    </location>
</feature>
<feature type="compositionally biased region" description="Basic and acidic residues" evidence="1">
    <location>
        <begin position="147"/>
        <end position="201"/>
    </location>
</feature>
<evidence type="ECO:0000313" key="2">
    <source>
        <dbReference type="EMBL" id="KAF4610927.1"/>
    </source>
</evidence>
<sequence length="244" mass="27906">MSEPSGELGDNPIPGLVRNTLAWYANHATLIDADSSVRNCETVTRGKSQNHRAAKKEKRKRMKEQRQKASRAAAAHEESLNNAQSPVADGAMTTSVPSMEDVWKEFPQLQKVLNEMTEKWEKDIDKLWKDSDELKKRVDKLEKDTDELRKRVDKLEKNTGDLKKNTDELKEKTDELRKDTDELEKDSAEMKRATAEFKNLFDPEWEEESQAAPREEDSQALLLANDSFDELVVNLGGYKARNEA</sequence>
<protein>
    <submittedName>
        <fullName evidence="2">Uncharacterized protein</fullName>
    </submittedName>
</protein>
<evidence type="ECO:0000256" key="1">
    <source>
        <dbReference type="SAM" id="MobiDB-lite"/>
    </source>
</evidence>
<dbReference type="Gene3D" id="1.10.287.950">
    <property type="entry name" value="Methyl-accepting chemotaxis protein"/>
    <property type="match status" value="1"/>
</dbReference>